<organism evidence="1 2">
    <name type="scientific">Paramarasmius palmivorus</name>
    <dbReference type="NCBI Taxonomy" id="297713"/>
    <lineage>
        <taxon>Eukaryota</taxon>
        <taxon>Fungi</taxon>
        <taxon>Dikarya</taxon>
        <taxon>Basidiomycota</taxon>
        <taxon>Agaricomycotina</taxon>
        <taxon>Agaricomycetes</taxon>
        <taxon>Agaricomycetidae</taxon>
        <taxon>Agaricales</taxon>
        <taxon>Marasmiineae</taxon>
        <taxon>Marasmiaceae</taxon>
        <taxon>Paramarasmius</taxon>
    </lineage>
</organism>
<evidence type="ECO:0000313" key="2">
    <source>
        <dbReference type="Proteomes" id="UP001383192"/>
    </source>
</evidence>
<sequence length="160" mass="18557">MRFGSSLLTWQEFEAMERIYTIGRQRLKHGISARVMETMLKKLEPVNGFNGLALKQRASLGMRILRYFCTQETSIRLWFPEFRPHAPNTLPTPPRRDMSVTGRWLWFLSKRPAQRDAKYAIKTGMATTILAAPAFRHSTRLIGVGYYRDWALTSVGTTRF</sequence>
<accession>A0AAW0BZW5</accession>
<keyword evidence="2" id="KW-1185">Reference proteome</keyword>
<dbReference type="EMBL" id="JAYKXP010000068">
    <property type="protein sequence ID" value="KAK7032106.1"/>
    <property type="molecule type" value="Genomic_DNA"/>
</dbReference>
<comment type="caution">
    <text evidence="1">The sequence shown here is derived from an EMBL/GenBank/DDBJ whole genome shotgun (WGS) entry which is preliminary data.</text>
</comment>
<evidence type="ECO:0000313" key="1">
    <source>
        <dbReference type="EMBL" id="KAK7032106.1"/>
    </source>
</evidence>
<reference evidence="1 2" key="1">
    <citation type="submission" date="2024-01" db="EMBL/GenBank/DDBJ databases">
        <title>A draft genome for a cacao thread blight-causing isolate of Paramarasmius palmivorus.</title>
        <authorList>
            <person name="Baruah I.K."/>
            <person name="Bukari Y."/>
            <person name="Amoako-Attah I."/>
            <person name="Meinhardt L.W."/>
            <person name="Bailey B.A."/>
            <person name="Cohen S.P."/>
        </authorList>
    </citation>
    <scope>NUCLEOTIDE SEQUENCE [LARGE SCALE GENOMIC DNA]</scope>
    <source>
        <strain evidence="1 2">GH-12</strain>
    </source>
</reference>
<proteinExistence type="predicted"/>
<dbReference type="AlphaFoldDB" id="A0AAW0BZW5"/>
<gene>
    <name evidence="1" type="ORF">VNI00_013476</name>
</gene>
<protein>
    <submittedName>
        <fullName evidence="1">Uncharacterized protein</fullName>
    </submittedName>
</protein>
<dbReference type="Proteomes" id="UP001383192">
    <property type="component" value="Unassembled WGS sequence"/>
</dbReference>
<name>A0AAW0BZW5_9AGAR</name>